<feature type="active site" description="Charge relay system; for autoendoproteolytic cleavage activity" evidence="12">
    <location>
        <position position="86"/>
    </location>
</feature>
<comment type="cofactor">
    <cofactor evidence="12">
        <name>pyruvate</name>
        <dbReference type="ChEBI" id="CHEBI:15361"/>
    </cofactor>
    <text evidence="12">Binds 1 pyruvoyl group covalently per subunit.</text>
</comment>
<dbReference type="EMBL" id="BMHQ01000007">
    <property type="protein sequence ID" value="GGE18986.1"/>
    <property type="molecule type" value="Genomic_DNA"/>
</dbReference>
<evidence type="ECO:0000256" key="8">
    <source>
        <dbReference type="ARBA" id="ARBA00023209"/>
    </source>
</evidence>
<dbReference type="UniPathway" id="UPA00558">
    <property type="reaction ID" value="UER00616"/>
</dbReference>
<comment type="subunit">
    <text evidence="12">Heterodimer of a large membrane-associated beta subunit and a small pyruvoyl-containing alpha subunit.</text>
</comment>
<comment type="pathway">
    <text evidence="12">Phospholipid metabolism; phosphatidylethanolamine biosynthesis; phosphatidylethanolamine from CDP-diacylglycerol: step 2/2.</text>
</comment>
<dbReference type="EC" id="4.1.1.65" evidence="12"/>
<dbReference type="InterPro" id="IPR033177">
    <property type="entry name" value="PSD-B"/>
</dbReference>
<dbReference type="PANTHER" id="PTHR10067">
    <property type="entry name" value="PHOSPHATIDYLSERINE DECARBOXYLASE"/>
    <property type="match status" value="1"/>
</dbReference>
<feature type="active site" description="Charge relay system; for autoendoproteolytic cleavage activity" evidence="12">
    <location>
        <position position="143"/>
    </location>
</feature>
<evidence type="ECO:0000256" key="3">
    <source>
        <dbReference type="ARBA" id="ARBA00022516"/>
    </source>
</evidence>
<sequence>MRERIITALMQAMPKKTVSRLMGRIARSPWSRRLIPYYIRRFDVDVSQVEKPVSQYATLLDFFVRGLKEGARPVDPDPRCVVSPVDGTVSQLGSIADDTMLQAKGVTYSLEALLGADAEQARKFCGGQFVTIYLSPRDYHRIHTPVQGRVKRLTYIPGTLFPVNAMGVRCIKGLFARNERLITYMDTPAGYIALVKVGATNVGSIKVQYDPFISTNRPGKRQKENKEYPSMQPMDKGEEIGRFEFGSTVILLFEKGKIDWTDGLAPGRFLHMGQPLAYIRHSSKNDVRLKSDKGE</sequence>
<evidence type="ECO:0000313" key="14">
    <source>
        <dbReference type="Proteomes" id="UP000625210"/>
    </source>
</evidence>
<keyword evidence="9 12" id="KW-0456">Lyase</keyword>
<keyword evidence="2 12" id="KW-1003">Cell membrane</keyword>
<evidence type="ECO:0000256" key="2">
    <source>
        <dbReference type="ARBA" id="ARBA00022475"/>
    </source>
</evidence>
<feature type="chain" id="PRO_5035350093" description="Phosphatidylserine decarboxylase alpha chain" evidence="12">
    <location>
        <begin position="247"/>
        <end position="295"/>
    </location>
</feature>
<comment type="similarity">
    <text evidence="12">Belongs to the phosphatidylserine decarboxylase family. PSD-B subfamily. Prokaryotic type I sub-subfamily.</text>
</comment>
<accession>A0A8J2YCU5</accession>
<comment type="PTM">
    <text evidence="12">Is synthesized initially as an inactive proenzyme. Formation of the active enzyme involves a self-maturation process in which the active site pyruvoyl group is generated from an internal serine residue via an autocatalytic post-translational modification. Two non-identical subunits are generated from the proenzyme in this reaction, and the pyruvate is formed at the N-terminus of the alpha chain, which is derived from the carboxyl end of the proenzyme. The autoendoproteolytic cleavage occurs by a canonical serine protease mechanism, in which the side chain hydroxyl group of the serine supplies its oxygen atom to form the C-terminus of the beta chain, while the remainder of the serine residue undergoes an oxidative deamination to produce ammonia and the pyruvoyl prosthetic group on the alpha chain. During this reaction, the Ser that is part of the protease active site of the proenzyme becomes the pyruvoyl prosthetic group, which constitutes an essential element of the active site of the mature decarboxylase.</text>
</comment>
<comment type="caution">
    <text evidence="13">The sequence shown here is derived from an EMBL/GenBank/DDBJ whole genome shotgun (WGS) entry which is preliminary data.</text>
</comment>
<evidence type="ECO:0000256" key="10">
    <source>
        <dbReference type="ARBA" id="ARBA00023264"/>
    </source>
</evidence>
<evidence type="ECO:0000256" key="9">
    <source>
        <dbReference type="ARBA" id="ARBA00023239"/>
    </source>
</evidence>
<organism evidence="13 14">
    <name type="scientific">Marinithermofilum abyssi</name>
    <dbReference type="NCBI Taxonomy" id="1571185"/>
    <lineage>
        <taxon>Bacteria</taxon>
        <taxon>Bacillati</taxon>
        <taxon>Bacillota</taxon>
        <taxon>Bacilli</taxon>
        <taxon>Bacillales</taxon>
        <taxon>Thermoactinomycetaceae</taxon>
        <taxon>Marinithermofilum</taxon>
    </lineage>
</organism>
<dbReference type="GO" id="GO:0004609">
    <property type="term" value="F:phosphatidylserine decarboxylase activity"/>
    <property type="evidence" value="ECO:0007669"/>
    <property type="project" value="UniProtKB-UniRule"/>
</dbReference>
<comment type="function">
    <text evidence="12">Catalyzes the formation of phosphatidylethanolamine (PtdEtn) from phosphatidylserine (PtdSer).</text>
</comment>
<keyword evidence="11 12" id="KW-0670">Pyruvate</keyword>
<dbReference type="NCBIfam" id="TIGR00163">
    <property type="entry name" value="PS_decarb"/>
    <property type="match status" value="1"/>
</dbReference>
<keyword evidence="5 12" id="KW-0443">Lipid metabolism</keyword>
<keyword evidence="14" id="KW-1185">Reference proteome</keyword>
<dbReference type="PANTHER" id="PTHR10067:SF6">
    <property type="entry name" value="PHOSPHATIDYLSERINE DECARBOXYLASE PROENZYME, MITOCHONDRIAL"/>
    <property type="match status" value="1"/>
</dbReference>
<feature type="active site" description="Charge relay system; for autoendoproteolytic cleavage activity" evidence="12">
    <location>
        <position position="247"/>
    </location>
</feature>
<dbReference type="AlphaFoldDB" id="A0A8J2YCU5"/>
<dbReference type="HAMAP" id="MF_00662">
    <property type="entry name" value="PS_decarb_PSD_B_type1"/>
    <property type="match status" value="1"/>
</dbReference>
<reference evidence="13" key="2">
    <citation type="submission" date="2020-09" db="EMBL/GenBank/DDBJ databases">
        <authorList>
            <person name="Sun Q."/>
            <person name="Zhou Y."/>
        </authorList>
    </citation>
    <scope>NUCLEOTIDE SEQUENCE</scope>
    <source>
        <strain evidence="13">CGMCC 1.15179</strain>
    </source>
</reference>
<keyword evidence="8 12" id="KW-0594">Phospholipid biosynthesis</keyword>
<name>A0A8J2YCU5_9BACL</name>
<dbReference type="Proteomes" id="UP000625210">
    <property type="component" value="Unassembled WGS sequence"/>
</dbReference>
<dbReference type="InterPro" id="IPR033178">
    <property type="entry name" value="PSD_type1_pro"/>
</dbReference>
<evidence type="ECO:0000256" key="5">
    <source>
        <dbReference type="ARBA" id="ARBA00023098"/>
    </source>
</evidence>
<keyword evidence="4 12" id="KW-0210">Decarboxylase</keyword>
<feature type="modified residue" description="Pyruvic acid (Ser); by autocatalysis" evidence="12">
    <location>
        <position position="247"/>
    </location>
</feature>
<evidence type="ECO:0000256" key="1">
    <source>
        <dbReference type="ARBA" id="ARBA00005189"/>
    </source>
</evidence>
<feature type="site" description="Cleavage (non-hydrolytic); by autocatalysis" evidence="12">
    <location>
        <begin position="246"/>
        <end position="247"/>
    </location>
</feature>
<dbReference type="Pfam" id="PF02666">
    <property type="entry name" value="PS_Dcarbxylase"/>
    <property type="match status" value="1"/>
</dbReference>
<evidence type="ECO:0000313" key="13">
    <source>
        <dbReference type="EMBL" id="GGE18986.1"/>
    </source>
</evidence>
<protein>
    <recommendedName>
        <fullName evidence="12">Phosphatidylserine decarboxylase proenzyme</fullName>
        <ecNumber evidence="12">4.1.1.65</ecNumber>
    </recommendedName>
    <component>
        <recommendedName>
            <fullName evidence="12">Phosphatidylserine decarboxylase alpha chain</fullName>
        </recommendedName>
    </component>
    <component>
        <recommendedName>
            <fullName evidence="12">Phosphatidylserine decarboxylase beta chain</fullName>
        </recommendedName>
    </component>
</protein>
<feature type="active site" description="Schiff-base intermediate with substrate; via pyruvic acid; for decarboxylase activity" evidence="12">
    <location>
        <position position="247"/>
    </location>
</feature>
<reference evidence="13" key="1">
    <citation type="journal article" date="2014" name="Int. J. Syst. Evol. Microbiol.">
        <title>Complete genome sequence of Corynebacterium casei LMG S-19264T (=DSM 44701T), isolated from a smear-ripened cheese.</title>
        <authorList>
            <consortium name="US DOE Joint Genome Institute (JGI-PGF)"/>
            <person name="Walter F."/>
            <person name="Albersmeier A."/>
            <person name="Kalinowski J."/>
            <person name="Ruckert C."/>
        </authorList>
    </citation>
    <scope>NUCLEOTIDE SEQUENCE</scope>
    <source>
        <strain evidence="13">CGMCC 1.15179</strain>
    </source>
</reference>
<dbReference type="GO" id="GO:0005886">
    <property type="term" value="C:plasma membrane"/>
    <property type="evidence" value="ECO:0007669"/>
    <property type="project" value="UniProtKB-SubCell"/>
</dbReference>
<dbReference type="GO" id="GO:0006646">
    <property type="term" value="P:phosphatidylethanolamine biosynthetic process"/>
    <property type="evidence" value="ECO:0007669"/>
    <property type="project" value="UniProtKB-UniRule"/>
</dbReference>
<proteinExistence type="inferred from homology"/>
<evidence type="ECO:0000256" key="11">
    <source>
        <dbReference type="ARBA" id="ARBA00023317"/>
    </source>
</evidence>
<gene>
    <name evidence="12 13" type="primary">psd</name>
    <name evidence="13" type="ORF">GCM10011571_21130</name>
</gene>
<dbReference type="RefSeq" id="WP_188647862.1">
    <property type="nucleotide sequence ID" value="NZ_BMHQ01000007.1"/>
</dbReference>
<evidence type="ECO:0000256" key="6">
    <source>
        <dbReference type="ARBA" id="ARBA00023136"/>
    </source>
</evidence>
<comment type="pathway">
    <text evidence="1">Lipid metabolism.</text>
</comment>
<keyword evidence="10 12" id="KW-1208">Phospholipid metabolism</keyword>
<keyword evidence="6 12" id="KW-0472">Membrane</keyword>
<keyword evidence="7 12" id="KW-0865">Zymogen</keyword>
<evidence type="ECO:0000256" key="12">
    <source>
        <dbReference type="HAMAP-Rule" id="MF_00662"/>
    </source>
</evidence>
<comment type="catalytic activity">
    <reaction evidence="12">
        <text>a 1,2-diacyl-sn-glycero-3-phospho-L-serine + H(+) = a 1,2-diacyl-sn-glycero-3-phosphoethanolamine + CO2</text>
        <dbReference type="Rhea" id="RHEA:20828"/>
        <dbReference type="ChEBI" id="CHEBI:15378"/>
        <dbReference type="ChEBI" id="CHEBI:16526"/>
        <dbReference type="ChEBI" id="CHEBI:57262"/>
        <dbReference type="ChEBI" id="CHEBI:64612"/>
        <dbReference type="EC" id="4.1.1.65"/>
    </reaction>
</comment>
<dbReference type="InterPro" id="IPR003817">
    <property type="entry name" value="PS_Dcarbxylase"/>
</dbReference>
<evidence type="ECO:0000256" key="4">
    <source>
        <dbReference type="ARBA" id="ARBA00022793"/>
    </source>
</evidence>
<comment type="subcellular location">
    <subcellularLocation>
        <location evidence="12">Cell membrane</location>
        <topology evidence="12">Peripheral membrane protein</topology>
    </subcellularLocation>
</comment>
<keyword evidence="3 12" id="KW-0444">Lipid biosynthesis</keyword>
<feature type="chain" id="PRO_5035350092" description="Phosphatidylserine decarboxylase beta chain" evidence="12">
    <location>
        <begin position="1"/>
        <end position="246"/>
    </location>
</feature>
<evidence type="ECO:0000256" key="7">
    <source>
        <dbReference type="ARBA" id="ARBA00023145"/>
    </source>
</evidence>